<dbReference type="InterPro" id="IPR002159">
    <property type="entry name" value="CD36_fam"/>
</dbReference>
<evidence type="ECO:0000256" key="6">
    <source>
        <dbReference type="ARBA" id="ARBA00023180"/>
    </source>
</evidence>
<name>A0AAE0BH29_9CHLO</name>
<keyword evidence="4 8" id="KW-1133">Transmembrane helix</keyword>
<dbReference type="PANTHER" id="PTHR11923:SF51">
    <property type="entry name" value="LYSOSOME MEMBRANE PROTEIN 2"/>
    <property type="match status" value="1"/>
</dbReference>
<keyword evidence="10" id="KW-1185">Reference proteome</keyword>
<gene>
    <name evidence="9" type="ORF">CYMTET_54113</name>
</gene>
<organism evidence="9 10">
    <name type="scientific">Cymbomonas tetramitiformis</name>
    <dbReference type="NCBI Taxonomy" id="36881"/>
    <lineage>
        <taxon>Eukaryota</taxon>
        <taxon>Viridiplantae</taxon>
        <taxon>Chlorophyta</taxon>
        <taxon>Pyramimonadophyceae</taxon>
        <taxon>Pyramimonadales</taxon>
        <taxon>Pyramimonadaceae</taxon>
        <taxon>Cymbomonas</taxon>
    </lineage>
</organism>
<evidence type="ECO:0000313" key="10">
    <source>
        <dbReference type="Proteomes" id="UP001190700"/>
    </source>
</evidence>
<dbReference type="GO" id="GO:0016020">
    <property type="term" value="C:membrane"/>
    <property type="evidence" value="ECO:0007669"/>
    <property type="project" value="UniProtKB-SubCell"/>
</dbReference>
<dbReference type="PANTHER" id="PTHR11923">
    <property type="entry name" value="SCAVENGER RECEPTOR CLASS B TYPE-1 SR-B1"/>
    <property type="match status" value="1"/>
</dbReference>
<dbReference type="GO" id="GO:0005044">
    <property type="term" value="F:scavenger receptor activity"/>
    <property type="evidence" value="ECO:0007669"/>
    <property type="project" value="TreeGrafter"/>
</dbReference>
<sequence>MGAANVTEYCGYCSLVSLLDSTQKTQMGIQASWTNVELALYARHNTTTEIQNGLRMLSMLYPSLYPYTLSVEETASIYGVLSSVDSISMLLVGAAQYETAMEIYKEMTAAGAPNANEAAQNVTMIEMKMRMMFKPGFVFTEDRNMSTGVPPTPEDKYSNLFGIHLAVILGYVEHMAAISVVQYYYNPDPELRIWLVQSYSVHQLMFGYASKRFAFLMGNKATFVPGNEFVVTPNATKYTGKQSIDKLNRFIKYANTDTAPDKWMPNAAREDRTYLQVDGHDGDAFEPMQGLSLYFCEDLKQTDTQSFFVGKLGMNNLKLAYSETKDLHAITLHRFELDPECTFDYNCQADRLWYFQDGDPDDHRATYAMPTGLSSVTSAMNIPSYISRPHFMLGDPELRTYVTGLNQDPEADYWDYESFIDVEPISGRSYRFKLLLQRNFMLWPGYTSTMYPKITTINQPIPINYGGSYGEIPEDTANLYASFITGTCNWTLALVIVGPLISIGILVGAVISNHMAIRERNFQRLQHYNQKYGPMKEVRAATMDQSASKEKGSRTSLIMQPSRKIEKEMELSSSELLKHAEDVESQNTAWRTASNSDAGRPMSPAHNPLSAVQEDDPDPMEVKAKREEVHDEEMNDDTNEQGGGW</sequence>
<dbReference type="GO" id="GO:0005737">
    <property type="term" value="C:cytoplasm"/>
    <property type="evidence" value="ECO:0007669"/>
    <property type="project" value="TreeGrafter"/>
</dbReference>
<comment type="similarity">
    <text evidence="2">Belongs to the CD36 family.</text>
</comment>
<dbReference type="AlphaFoldDB" id="A0AAE0BH29"/>
<proteinExistence type="inferred from homology"/>
<evidence type="ECO:0000256" key="7">
    <source>
        <dbReference type="SAM" id="MobiDB-lite"/>
    </source>
</evidence>
<keyword evidence="3 8" id="KW-0812">Transmembrane</keyword>
<dbReference type="EMBL" id="LGRX02035241">
    <property type="protein sequence ID" value="KAK3235700.1"/>
    <property type="molecule type" value="Genomic_DNA"/>
</dbReference>
<evidence type="ECO:0000256" key="5">
    <source>
        <dbReference type="ARBA" id="ARBA00023136"/>
    </source>
</evidence>
<reference evidence="9 10" key="1">
    <citation type="journal article" date="2015" name="Genome Biol. Evol.">
        <title>Comparative Genomics of a Bacterivorous Green Alga Reveals Evolutionary Causalities and Consequences of Phago-Mixotrophic Mode of Nutrition.</title>
        <authorList>
            <person name="Burns J.A."/>
            <person name="Paasch A."/>
            <person name="Narechania A."/>
            <person name="Kim E."/>
        </authorList>
    </citation>
    <scope>NUCLEOTIDE SEQUENCE [LARGE SCALE GENOMIC DNA]</scope>
    <source>
        <strain evidence="9 10">PLY_AMNH</strain>
    </source>
</reference>
<keyword evidence="6" id="KW-0325">Glycoprotein</keyword>
<keyword evidence="5 8" id="KW-0472">Membrane</keyword>
<feature type="compositionally biased region" description="Acidic residues" evidence="7">
    <location>
        <begin position="630"/>
        <end position="639"/>
    </location>
</feature>
<feature type="transmembrane region" description="Helical" evidence="8">
    <location>
        <begin position="490"/>
        <end position="511"/>
    </location>
</feature>
<dbReference type="Proteomes" id="UP001190700">
    <property type="component" value="Unassembled WGS sequence"/>
</dbReference>
<evidence type="ECO:0000256" key="1">
    <source>
        <dbReference type="ARBA" id="ARBA00004370"/>
    </source>
</evidence>
<comment type="subcellular location">
    <subcellularLocation>
        <location evidence="1">Membrane</location>
    </subcellularLocation>
</comment>
<accession>A0AAE0BH29</accession>
<evidence type="ECO:0000256" key="8">
    <source>
        <dbReference type="SAM" id="Phobius"/>
    </source>
</evidence>
<evidence type="ECO:0000256" key="3">
    <source>
        <dbReference type="ARBA" id="ARBA00022692"/>
    </source>
</evidence>
<evidence type="ECO:0000256" key="2">
    <source>
        <dbReference type="ARBA" id="ARBA00010532"/>
    </source>
</evidence>
<feature type="region of interest" description="Disordered" evidence="7">
    <location>
        <begin position="580"/>
        <end position="645"/>
    </location>
</feature>
<dbReference type="Pfam" id="PF01130">
    <property type="entry name" value="CD36"/>
    <property type="match status" value="1"/>
</dbReference>
<feature type="compositionally biased region" description="Polar residues" evidence="7">
    <location>
        <begin position="585"/>
        <end position="597"/>
    </location>
</feature>
<protein>
    <submittedName>
        <fullName evidence="9">Uncharacterized protein</fullName>
    </submittedName>
</protein>
<evidence type="ECO:0000256" key="4">
    <source>
        <dbReference type="ARBA" id="ARBA00022989"/>
    </source>
</evidence>
<evidence type="ECO:0000313" key="9">
    <source>
        <dbReference type="EMBL" id="KAK3235700.1"/>
    </source>
</evidence>
<feature type="compositionally biased region" description="Basic and acidic residues" evidence="7">
    <location>
        <begin position="620"/>
        <end position="629"/>
    </location>
</feature>
<comment type="caution">
    <text evidence="9">The sequence shown here is derived from an EMBL/GenBank/DDBJ whole genome shotgun (WGS) entry which is preliminary data.</text>
</comment>